<dbReference type="GO" id="GO:0004519">
    <property type="term" value="F:endonuclease activity"/>
    <property type="evidence" value="ECO:0007669"/>
    <property type="project" value="UniProtKB-KW"/>
</dbReference>
<dbReference type="RefSeq" id="WP_153538171.1">
    <property type="nucleotide sequence ID" value="NZ_WEGH01000004.1"/>
</dbReference>
<keyword evidence="7" id="KW-0233">DNA recombination</keyword>
<feature type="domain" description="Calcineurin-like phosphoesterase" evidence="8">
    <location>
        <begin position="1"/>
        <end position="212"/>
    </location>
</feature>
<proteinExistence type="inferred from homology"/>
<evidence type="ECO:0000256" key="5">
    <source>
        <dbReference type="ARBA" id="ARBA00022801"/>
    </source>
</evidence>
<dbReference type="GO" id="GO:0006310">
    <property type="term" value="P:DNA recombination"/>
    <property type="evidence" value="ECO:0007669"/>
    <property type="project" value="UniProtKB-KW"/>
</dbReference>
<dbReference type="InterPro" id="IPR041796">
    <property type="entry name" value="Mre11_N"/>
</dbReference>
<dbReference type="InterPro" id="IPR004843">
    <property type="entry name" value="Calcineurin-like_PHP"/>
</dbReference>
<dbReference type="CDD" id="cd00840">
    <property type="entry name" value="MPP_Mre11_N"/>
    <property type="match status" value="1"/>
</dbReference>
<dbReference type="GO" id="GO:0008408">
    <property type="term" value="F:3'-5' exonuclease activity"/>
    <property type="evidence" value="ECO:0007669"/>
    <property type="project" value="InterPro"/>
</dbReference>
<dbReference type="OrthoDB" id="9773856at2"/>
<comment type="function">
    <text evidence="7">SbcCD cleaves DNA hairpin structures. These structures can inhibit DNA replication and are intermediates in certain DNA recombination reactions. The complex acts as a 3'-&gt;5' double strand exonuclease that can open hairpins. It also has a 5' single-strand endonuclease activity.</text>
</comment>
<dbReference type="InterPro" id="IPR050535">
    <property type="entry name" value="DNA_Repair-Maintenance_Comp"/>
</dbReference>
<evidence type="ECO:0000259" key="8">
    <source>
        <dbReference type="Pfam" id="PF00149"/>
    </source>
</evidence>
<evidence type="ECO:0000259" key="9">
    <source>
        <dbReference type="Pfam" id="PF12320"/>
    </source>
</evidence>
<keyword evidence="11" id="KW-1185">Reference proteome</keyword>
<keyword evidence="5 7" id="KW-0378">Hydrolase</keyword>
<keyword evidence="7" id="KW-0255">Endonuclease</keyword>
<evidence type="ECO:0000256" key="1">
    <source>
        <dbReference type="ARBA" id="ARBA00010555"/>
    </source>
</evidence>
<reference evidence="10 11" key="1">
    <citation type="submission" date="2019-10" db="EMBL/GenBank/DDBJ databases">
        <title>Actinomadura rubteroloni sp. nov. and Actinomadura macrotermitis sp. nov., isolated from the gut of fungus growing-termite Macrotermes natalensis.</title>
        <authorList>
            <person name="Benndorf R."/>
            <person name="Martin K."/>
            <person name="Kuefner M."/>
            <person name="De Beer W."/>
            <person name="Kaster A.-K."/>
            <person name="Vollmers J."/>
            <person name="Poulsen M."/>
            <person name="Beemelmanns C."/>
        </authorList>
    </citation>
    <scope>NUCLEOTIDE SEQUENCE [LARGE SCALE GENOMIC DNA]</scope>
    <source>
        <strain evidence="10 11">RB68</strain>
    </source>
</reference>
<evidence type="ECO:0000256" key="2">
    <source>
        <dbReference type="ARBA" id="ARBA00011322"/>
    </source>
</evidence>
<evidence type="ECO:0000256" key="6">
    <source>
        <dbReference type="ARBA" id="ARBA00022839"/>
    </source>
</evidence>
<accession>A0A7K0C2T3</accession>
<evidence type="ECO:0000313" key="10">
    <source>
        <dbReference type="EMBL" id="MQY07733.1"/>
    </source>
</evidence>
<keyword evidence="7" id="KW-0235">DNA replication</keyword>
<dbReference type="NCBIfam" id="TIGR00619">
    <property type="entry name" value="sbcd"/>
    <property type="match status" value="1"/>
</dbReference>
<gene>
    <name evidence="7 10" type="primary">sbcD</name>
    <name evidence="10" type="ORF">ACRB68_58350</name>
</gene>
<comment type="similarity">
    <text evidence="1 7">Belongs to the SbcD family.</text>
</comment>
<dbReference type="InterPro" id="IPR029052">
    <property type="entry name" value="Metallo-depent_PP-like"/>
</dbReference>
<sequence>MRILHTSDWHLGRSFHREDLLRAQGDFVDHLVETVRAERVDCVLISGDVYDRALPAVDAVRLCDQALARLAERARVVLIAGNHDSAHRLGFGSALMDGSGVHVRTDPARVGDPVVLGDTAFYGIPYLEPELVRHDWELAERSHAAALTEAMGRIRADAAAHPGRRSVVLAHAFVTGGEASDSERDISVGGSAHVPAAVFDGVDYAALGHLHGAWTITDRVRYSGSPLAYSFSEAHHVKGCWLIDLHDGGVEARFAEAPVPRRIARIKGRIEDLLADPRHDAVRDHWLQITLTDARRPADAMERLRRRFPHALVLGFEPAGGEEDAGRSWSERVRGRSELDVAGDFVAEVTDGPASEAERALLHEAFEDCRRKEALS</sequence>
<feature type="domain" description="Nuclease SbcCD subunit D C-terminal" evidence="9">
    <location>
        <begin position="260"/>
        <end position="349"/>
    </location>
</feature>
<comment type="caution">
    <text evidence="10">The sequence shown here is derived from an EMBL/GenBank/DDBJ whole genome shotgun (WGS) entry which is preliminary data.</text>
</comment>
<comment type="subunit">
    <text evidence="2 7">Heterodimer of SbcC and SbcD.</text>
</comment>
<keyword evidence="6 7" id="KW-0269">Exonuclease</keyword>
<dbReference type="Proteomes" id="UP000487268">
    <property type="component" value="Unassembled WGS sequence"/>
</dbReference>
<dbReference type="PANTHER" id="PTHR30337:SF0">
    <property type="entry name" value="NUCLEASE SBCCD SUBUNIT D"/>
    <property type="match status" value="1"/>
</dbReference>
<dbReference type="AlphaFoldDB" id="A0A7K0C2T3"/>
<name>A0A7K0C2T3_9ACTN</name>
<dbReference type="InterPro" id="IPR004593">
    <property type="entry name" value="SbcD"/>
</dbReference>
<evidence type="ECO:0000256" key="3">
    <source>
        <dbReference type="ARBA" id="ARBA00013365"/>
    </source>
</evidence>
<organism evidence="10 11">
    <name type="scientific">Actinomadura macrotermitis</name>
    <dbReference type="NCBI Taxonomy" id="2585200"/>
    <lineage>
        <taxon>Bacteria</taxon>
        <taxon>Bacillati</taxon>
        <taxon>Actinomycetota</taxon>
        <taxon>Actinomycetes</taxon>
        <taxon>Streptosporangiales</taxon>
        <taxon>Thermomonosporaceae</taxon>
        <taxon>Actinomadura</taxon>
    </lineage>
</organism>
<keyword evidence="4 7" id="KW-0540">Nuclease</keyword>
<evidence type="ECO:0000256" key="4">
    <source>
        <dbReference type="ARBA" id="ARBA00022722"/>
    </source>
</evidence>
<dbReference type="InterPro" id="IPR026843">
    <property type="entry name" value="SbcD_C"/>
</dbReference>
<dbReference type="Gene3D" id="3.60.21.10">
    <property type="match status" value="1"/>
</dbReference>
<dbReference type="SUPFAM" id="SSF56300">
    <property type="entry name" value="Metallo-dependent phosphatases"/>
    <property type="match status" value="1"/>
</dbReference>
<protein>
    <recommendedName>
        <fullName evidence="3 7">Nuclease SbcCD subunit D</fullName>
    </recommendedName>
</protein>
<dbReference type="GO" id="GO:0006260">
    <property type="term" value="P:DNA replication"/>
    <property type="evidence" value="ECO:0007669"/>
    <property type="project" value="UniProtKB-KW"/>
</dbReference>
<dbReference type="Pfam" id="PF00149">
    <property type="entry name" value="Metallophos"/>
    <property type="match status" value="1"/>
</dbReference>
<evidence type="ECO:0000256" key="7">
    <source>
        <dbReference type="RuleBase" id="RU363069"/>
    </source>
</evidence>
<evidence type="ECO:0000313" key="11">
    <source>
        <dbReference type="Proteomes" id="UP000487268"/>
    </source>
</evidence>
<dbReference type="PANTHER" id="PTHR30337">
    <property type="entry name" value="COMPONENT OF ATP-DEPENDENT DSDNA EXONUCLEASE"/>
    <property type="match status" value="1"/>
</dbReference>
<dbReference type="Pfam" id="PF12320">
    <property type="entry name" value="SbcD_C"/>
    <property type="match status" value="1"/>
</dbReference>
<dbReference type="EMBL" id="WEGH01000004">
    <property type="protein sequence ID" value="MQY07733.1"/>
    <property type="molecule type" value="Genomic_DNA"/>
</dbReference>